<dbReference type="AlphaFoldDB" id="A0A382RFP1"/>
<keyword evidence="1" id="KW-0812">Transmembrane</keyword>
<keyword evidence="1" id="KW-0472">Membrane</keyword>
<accession>A0A382RFP1</accession>
<evidence type="ECO:0000256" key="1">
    <source>
        <dbReference type="SAM" id="Phobius"/>
    </source>
</evidence>
<gene>
    <name evidence="2" type="ORF">METZ01_LOCUS348642</name>
</gene>
<keyword evidence="1" id="KW-1133">Transmembrane helix</keyword>
<feature type="transmembrane region" description="Helical" evidence="1">
    <location>
        <begin position="12"/>
        <end position="28"/>
    </location>
</feature>
<protein>
    <submittedName>
        <fullName evidence="2">Uncharacterized protein</fullName>
    </submittedName>
</protein>
<organism evidence="2">
    <name type="scientific">marine metagenome</name>
    <dbReference type="NCBI Taxonomy" id="408172"/>
    <lineage>
        <taxon>unclassified sequences</taxon>
        <taxon>metagenomes</taxon>
        <taxon>ecological metagenomes</taxon>
    </lineage>
</organism>
<proteinExistence type="predicted"/>
<evidence type="ECO:0000313" key="2">
    <source>
        <dbReference type="EMBL" id="SVC95788.1"/>
    </source>
</evidence>
<sequence>MKKSEKVQNIKQIIWFNLFIGIYNLYMFNELNSIFHLVLGSMNIGVWVFCREKYLNLSLATLLKGKKIKQK</sequence>
<reference evidence="2" key="1">
    <citation type="submission" date="2018-05" db="EMBL/GenBank/DDBJ databases">
        <authorList>
            <person name="Lanie J.A."/>
            <person name="Ng W.-L."/>
            <person name="Kazmierczak K.M."/>
            <person name="Andrzejewski T.M."/>
            <person name="Davidsen T.M."/>
            <person name="Wayne K.J."/>
            <person name="Tettelin H."/>
            <person name="Glass J.I."/>
            <person name="Rusch D."/>
            <person name="Podicherti R."/>
            <person name="Tsui H.-C.T."/>
            <person name="Winkler M.E."/>
        </authorList>
    </citation>
    <scope>NUCLEOTIDE SEQUENCE</scope>
</reference>
<dbReference type="EMBL" id="UINC01120967">
    <property type="protein sequence ID" value="SVC95788.1"/>
    <property type="molecule type" value="Genomic_DNA"/>
</dbReference>
<name>A0A382RFP1_9ZZZZ</name>